<sequence>MILEIFLFIVIFCFYCCLVPTTSTVEQDSFDNFIPSIKKAFSEEFDPTPETIEKNTNLKLTPQVSLSQTYHSNSDNLMIKPTSIVPKKSKESTNLSANLESLTYKELKEFVKTHNLQSTVRNICNKPYNRCKKKELIEVLKA</sequence>
<protein>
    <submittedName>
        <fullName evidence="1">Uncharacterized protein</fullName>
    </submittedName>
</protein>
<keyword evidence="2" id="KW-1185">Reference proteome</keyword>
<evidence type="ECO:0000313" key="2">
    <source>
        <dbReference type="Proteomes" id="UP000003781"/>
    </source>
</evidence>
<reference evidence="1 2" key="1">
    <citation type="submission" date="2007-03" db="EMBL/GenBank/DDBJ databases">
        <authorList>
            <person name="Stal L."/>
            <person name="Ferriera S."/>
            <person name="Johnson J."/>
            <person name="Kravitz S."/>
            <person name="Beeson K."/>
            <person name="Sutton G."/>
            <person name="Rogers Y.-H."/>
            <person name="Friedman R."/>
            <person name="Frazier M."/>
            <person name="Venter J.C."/>
        </authorList>
    </citation>
    <scope>NUCLEOTIDE SEQUENCE [LARGE SCALE GENOMIC DNA]</scope>
    <source>
        <strain evidence="1 2">CCY0110</strain>
    </source>
</reference>
<proteinExistence type="predicted"/>
<organism evidence="1 2">
    <name type="scientific">Crocosphaera chwakensis CCY0110</name>
    <dbReference type="NCBI Taxonomy" id="391612"/>
    <lineage>
        <taxon>Bacteria</taxon>
        <taxon>Bacillati</taxon>
        <taxon>Cyanobacteriota</taxon>
        <taxon>Cyanophyceae</taxon>
        <taxon>Oscillatoriophycideae</taxon>
        <taxon>Chroococcales</taxon>
        <taxon>Aphanothecaceae</taxon>
        <taxon>Crocosphaera</taxon>
        <taxon>Crocosphaera chwakensis</taxon>
    </lineage>
</organism>
<dbReference type="EMBL" id="AAXW01000074">
    <property type="protein sequence ID" value="EAZ88600.1"/>
    <property type="molecule type" value="Genomic_DNA"/>
</dbReference>
<evidence type="ECO:0000313" key="1">
    <source>
        <dbReference type="EMBL" id="EAZ88600.1"/>
    </source>
</evidence>
<dbReference type="Proteomes" id="UP000003781">
    <property type="component" value="Unassembled WGS sequence"/>
</dbReference>
<dbReference type="AlphaFoldDB" id="A3IY24"/>
<name>A3IY24_9CHRO</name>
<dbReference type="OrthoDB" id="431418at2"/>
<accession>A3IY24</accession>
<gene>
    <name evidence="1" type="ORF">CY0110_31385</name>
</gene>
<comment type="caution">
    <text evidence="1">The sequence shown here is derived from an EMBL/GenBank/DDBJ whole genome shotgun (WGS) entry which is preliminary data.</text>
</comment>